<comment type="caution">
    <text evidence="2">The sequence shown here is derived from an EMBL/GenBank/DDBJ whole genome shotgun (WGS) entry which is preliminary data.</text>
</comment>
<sequence>MPARRVMPRCTALFLLLAVAGGGWCQTQLLDPEPRPCRTQDAAAAAALSQGRRNEYPAGGVLMVLAKVAAGLFGSLEVYLCPEGDAQVECRDRVPLQLADGSGTRYSLHDVPRTDNYEIAVLLPDDITCPTCTLQLRVLTRACARHHACPTTEYAFCADIAVRKIKEQDKRIFAFLGSLLGSIFSGK</sequence>
<evidence type="ECO:0000313" key="2">
    <source>
        <dbReference type="EMBL" id="KAG0713265.1"/>
    </source>
</evidence>
<reference evidence="2" key="1">
    <citation type="submission" date="2020-07" db="EMBL/GenBank/DDBJ databases">
        <title>The High-quality genome of the commercially important snow crab, Chionoecetes opilio.</title>
        <authorList>
            <person name="Jeong J.-H."/>
            <person name="Ryu S."/>
        </authorList>
    </citation>
    <scope>NUCLEOTIDE SEQUENCE</scope>
    <source>
        <strain evidence="2">MADBK_172401_WGS</strain>
        <tissue evidence="2">Digestive gland</tissue>
    </source>
</reference>
<evidence type="ECO:0000256" key="1">
    <source>
        <dbReference type="SAM" id="SignalP"/>
    </source>
</evidence>
<feature type="chain" id="PRO_5035159685" evidence="1">
    <location>
        <begin position="26"/>
        <end position="187"/>
    </location>
</feature>
<keyword evidence="3" id="KW-1185">Reference proteome</keyword>
<dbReference type="Proteomes" id="UP000770661">
    <property type="component" value="Unassembled WGS sequence"/>
</dbReference>
<proteinExistence type="predicted"/>
<evidence type="ECO:0000313" key="3">
    <source>
        <dbReference type="Proteomes" id="UP000770661"/>
    </source>
</evidence>
<organism evidence="2 3">
    <name type="scientific">Chionoecetes opilio</name>
    <name type="common">Atlantic snow crab</name>
    <name type="synonym">Cancer opilio</name>
    <dbReference type="NCBI Taxonomy" id="41210"/>
    <lineage>
        <taxon>Eukaryota</taxon>
        <taxon>Metazoa</taxon>
        <taxon>Ecdysozoa</taxon>
        <taxon>Arthropoda</taxon>
        <taxon>Crustacea</taxon>
        <taxon>Multicrustacea</taxon>
        <taxon>Malacostraca</taxon>
        <taxon>Eumalacostraca</taxon>
        <taxon>Eucarida</taxon>
        <taxon>Decapoda</taxon>
        <taxon>Pleocyemata</taxon>
        <taxon>Brachyura</taxon>
        <taxon>Eubrachyura</taxon>
        <taxon>Majoidea</taxon>
        <taxon>Majidae</taxon>
        <taxon>Chionoecetes</taxon>
    </lineage>
</organism>
<dbReference type="OrthoDB" id="6351827at2759"/>
<gene>
    <name evidence="2" type="ORF">GWK47_016580</name>
</gene>
<accession>A0A8J5CJJ2</accession>
<protein>
    <submittedName>
        <fullName evidence="2">Uncharacterized protein</fullName>
    </submittedName>
</protein>
<feature type="signal peptide" evidence="1">
    <location>
        <begin position="1"/>
        <end position="25"/>
    </location>
</feature>
<keyword evidence="1" id="KW-0732">Signal</keyword>
<dbReference type="EMBL" id="JACEEZ010021619">
    <property type="protein sequence ID" value="KAG0713265.1"/>
    <property type="molecule type" value="Genomic_DNA"/>
</dbReference>
<name>A0A8J5CJJ2_CHIOP</name>
<dbReference type="AlphaFoldDB" id="A0A8J5CJJ2"/>